<dbReference type="Proteomes" id="UP001156870">
    <property type="component" value="Unassembled WGS sequence"/>
</dbReference>
<evidence type="ECO:0000259" key="9">
    <source>
        <dbReference type="Pfam" id="PF00892"/>
    </source>
</evidence>
<evidence type="ECO:0000256" key="6">
    <source>
        <dbReference type="ARBA" id="ARBA00022989"/>
    </source>
</evidence>
<dbReference type="Pfam" id="PF00892">
    <property type="entry name" value="EamA"/>
    <property type="match status" value="1"/>
</dbReference>
<evidence type="ECO:0000313" key="11">
    <source>
        <dbReference type="Proteomes" id="UP001156870"/>
    </source>
</evidence>
<dbReference type="InterPro" id="IPR037185">
    <property type="entry name" value="EmrE-like"/>
</dbReference>
<feature type="transmembrane region" description="Helical" evidence="8">
    <location>
        <begin position="197"/>
        <end position="215"/>
    </location>
</feature>
<evidence type="ECO:0000256" key="3">
    <source>
        <dbReference type="ARBA" id="ARBA00022448"/>
    </source>
</evidence>
<evidence type="ECO:0000313" key="10">
    <source>
        <dbReference type="EMBL" id="GLS26026.1"/>
    </source>
</evidence>
<dbReference type="InterPro" id="IPR004626">
    <property type="entry name" value="RarD"/>
</dbReference>
<keyword evidence="4" id="KW-1003">Cell membrane</keyword>
<name>A0AA37T5L1_9GAMM</name>
<accession>A0AA37T5L1</accession>
<keyword evidence="5 8" id="KW-0812">Transmembrane</keyword>
<feature type="transmembrane region" description="Helical" evidence="8">
    <location>
        <begin position="55"/>
        <end position="75"/>
    </location>
</feature>
<comment type="caution">
    <text evidence="10">The sequence shown here is derived from an EMBL/GenBank/DDBJ whole genome shotgun (WGS) entry which is preliminary data.</text>
</comment>
<evidence type="ECO:0000256" key="7">
    <source>
        <dbReference type="ARBA" id="ARBA00023136"/>
    </source>
</evidence>
<dbReference type="NCBIfam" id="TIGR00688">
    <property type="entry name" value="rarD"/>
    <property type="match status" value="1"/>
</dbReference>
<protein>
    <submittedName>
        <fullName evidence="10">Chloramphenicol resistance permease RarD</fullName>
    </submittedName>
</protein>
<feature type="domain" description="EamA" evidence="9">
    <location>
        <begin position="1"/>
        <end position="124"/>
    </location>
</feature>
<keyword evidence="7 8" id="KW-0472">Membrane</keyword>
<feature type="transmembrane region" description="Helical" evidence="8">
    <location>
        <begin position="222"/>
        <end position="243"/>
    </location>
</feature>
<reference evidence="10 11" key="1">
    <citation type="journal article" date="2014" name="Int. J. Syst. Evol. Microbiol.">
        <title>Complete genome sequence of Corynebacterium casei LMG S-19264T (=DSM 44701T), isolated from a smear-ripened cheese.</title>
        <authorList>
            <consortium name="US DOE Joint Genome Institute (JGI-PGF)"/>
            <person name="Walter F."/>
            <person name="Albersmeier A."/>
            <person name="Kalinowski J."/>
            <person name="Ruckert C."/>
        </authorList>
    </citation>
    <scope>NUCLEOTIDE SEQUENCE [LARGE SCALE GENOMIC DNA]</scope>
    <source>
        <strain evidence="10 11">NBRC 110095</strain>
    </source>
</reference>
<gene>
    <name evidence="10" type="ORF">GCM10007877_17410</name>
</gene>
<feature type="transmembrane region" description="Helical" evidence="8">
    <location>
        <begin position="109"/>
        <end position="126"/>
    </location>
</feature>
<comment type="subcellular location">
    <subcellularLocation>
        <location evidence="1">Cell membrane</location>
        <topology evidence="1">Multi-pass membrane protein</topology>
    </subcellularLocation>
</comment>
<dbReference type="GO" id="GO:0005886">
    <property type="term" value="C:plasma membrane"/>
    <property type="evidence" value="ECO:0007669"/>
    <property type="project" value="UniProtKB-SubCell"/>
</dbReference>
<feature type="transmembrane region" description="Helical" evidence="8">
    <location>
        <begin position="158"/>
        <end position="177"/>
    </location>
</feature>
<dbReference type="AlphaFoldDB" id="A0AA37T5L1"/>
<dbReference type="InterPro" id="IPR000620">
    <property type="entry name" value="EamA_dom"/>
</dbReference>
<evidence type="ECO:0000256" key="4">
    <source>
        <dbReference type="ARBA" id="ARBA00022475"/>
    </source>
</evidence>
<feature type="transmembrane region" description="Helical" evidence="8">
    <location>
        <begin position="20"/>
        <end position="39"/>
    </location>
</feature>
<keyword evidence="11" id="KW-1185">Reference proteome</keyword>
<sequence length="282" mass="31261">MWALAPIYFKALNNVSALDVLAHRVIWSFLLTFAILFALRKHRAILSALSQRRTALGLLASTTIIALNWGVFIWAIQENRILSASLGYYINPIISVFLGMMFLGERLNLVRKIAIALCLFAVVLEIVRFGSVPYIALFLATSFGLYGLIRKRLGVDSFVGMAVETGLLCPLAIGYILLSPNDSARLINNEWQTNMLLFLAGPVSMLPLLCFSAAANRISLGALGFFQYIGPTGMFILAVLVYGETFSAEKVTTFSIIWIALLLLVSHSVRQFLKQQHRKPSD</sequence>
<evidence type="ECO:0000256" key="8">
    <source>
        <dbReference type="SAM" id="Phobius"/>
    </source>
</evidence>
<organism evidence="10 11">
    <name type="scientific">Marinibactrum halimedae</name>
    <dbReference type="NCBI Taxonomy" id="1444977"/>
    <lineage>
        <taxon>Bacteria</taxon>
        <taxon>Pseudomonadati</taxon>
        <taxon>Pseudomonadota</taxon>
        <taxon>Gammaproteobacteria</taxon>
        <taxon>Cellvibrionales</taxon>
        <taxon>Cellvibrionaceae</taxon>
        <taxon>Marinibactrum</taxon>
    </lineage>
</organism>
<dbReference type="SUPFAM" id="SSF103481">
    <property type="entry name" value="Multidrug resistance efflux transporter EmrE"/>
    <property type="match status" value="2"/>
</dbReference>
<evidence type="ECO:0000256" key="5">
    <source>
        <dbReference type="ARBA" id="ARBA00022692"/>
    </source>
</evidence>
<comment type="similarity">
    <text evidence="2">Belongs to the EamA transporter family.</text>
</comment>
<feature type="transmembrane region" description="Helical" evidence="8">
    <location>
        <begin position="132"/>
        <end position="149"/>
    </location>
</feature>
<keyword evidence="3" id="KW-0813">Transport</keyword>
<feature type="transmembrane region" description="Helical" evidence="8">
    <location>
        <begin position="81"/>
        <end position="102"/>
    </location>
</feature>
<keyword evidence="6 8" id="KW-1133">Transmembrane helix</keyword>
<evidence type="ECO:0000256" key="1">
    <source>
        <dbReference type="ARBA" id="ARBA00004651"/>
    </source>
</evidence>
<dbReference type="EMBL" id="BSPD01000037">
    <property type="protein sequence ID" value="GLS26026.1"/>
    <property type="molecule type" value="Genomic_DNA"/>
</dbReference>
<proteinExistence type="inferred from homology"/>
<evidence type="ECO:0000256" key="2">
    <source>
        <dbReference type="ARBA" id="ARBA00007362"/>
    </source>
</evidence>
<feature type="transmembrane region" description="Helical" evidence="8">
    <location>
        <begin position="255"/>
        <end position="273"/>
    </location>
</feature>